<dbReference type="KEGG" id="shl:Shal_2685"/>
<evidence type="ECO:0000313" key="4">
    <source>
        <dbReference type="Proteomes" id="UP000001317"/>
    </source>
</evidence>
<evidence type="ECO:0000256" key="1">
    <source>
        <dbReference type="SAM" id="Phobius"/>
    </source>
</evidence>
<name>B0TL36_SHEHH</name>
<dbReference type="Gene3D" id="6.10.140.1340">
    <property type="match status" value="1"/>
</dbReference>
<sequence length="72" mass="7940">MSIERAIMAFAGFMVLVSIALTVWINDNFIWLTVFVGANLFQSAYTGFCPAAMIMRKLGFKSEAQLASANKD</sequence>
<feature type="domain" description="Inner membrane protein YgaP-like transmembrane" evidence="2">
    <location>
        <begin position="2"/>
        <end position="56"/>
    </location>
</feature>
<dbReference type="InterPro" id="IPR021309">
    <property type="entry name" value="YgaP-like_TM"/>
</dbReference>
<gene>
    <name evidence="3" type="ordered locus">Shal_2685</name>
</gene>
<dbReference type="AlphaFoldDB" id="B0TL36"/>
<dbReference type="RefSeq" id="WP_012277766.1">
    <property type="nucleotide sequence ID" value="NC_010334.1"/>
</dbReference>
<dbReference type="OrthoDB" id="9799383at2"/>
<accession>B0TL36</accession>
<reference evidence="3" key="1">
    <citation type="submission" date="2008-01" db="EMBL/GenBank/DDBJ databases">
        <title>Complete sequence of Shewanella halifaxensis HAW-EB4.</title>
        <authorList>
            <consortium name="US DOE Joint Genome Institute"/>
            <person name="Copeland A."/>
            <person name="Lucas S."/>
            <person name="Lapidus A."/>
            <person name="Glavina del Rio T."/>
            <person name="Dalin E."/>
            <person name="Tice H."/>
            <person name="Bruce D."/>
            <person name="Goodwin L."/>
            <person name="Pitluck S."/>
            <person name="Sims D."/>
            <person name="Brettin T."/>
            <person name="Detter J.C."/>
            <person name="Han C."/>
            <person name="Kuske C.R."/>
            <person name="Schmutz J."/>
            <person name="Larimer F."/>
            <person name="Land M."/>
            <person name="Hauser L."/>
            <person name="Kyrpides N."/>
            <person name="Kim E."/>
            <person name="Zhao J.-S."/>
            <person name="Richardson P."/>
        </authorList>
    </citation>
    <scope>NUCLEOTIDE SEQUENCE [LARGE SCALE GENOMIC DNA]</scope>
    <source>
        <strain evidence="3">HAW-EB4</strain>
    </source>
</reference>
<dbReference type="HOGENOM" id="CLU_190060_0_1_6"/>
<feature type="transmembrane region" description="Helical" evidence="1">
    <location>
        <begin position="31"/>
        <end position="55"/>
    </location>
</feature>
<dbReference type="Proteomes" id="UP000001317">
    <property type="component" value="Chromosome"/>
</dbReference>
<feature type="transmembrane region" description="Helical" evidence="1">
    <location>
        <begin position="7"/>
        <end position="25"/>
    </location>
</feature>
<dbReference type="Pfam" id="PF11127">
    <property type="entry name" value="YgaP-like_TM"/>
    <property type="match status" value="1"/>
</dbReference>
<keyword evidence="4" id="KW-1185">Reference proteome</keyword>
<dbReference type="eggNOG" id="ENOG5032YCZ">
    <property type="taxonomic scope" value="Bacteria"/>
</dbReference>
<evidence type="ECO:0000259" key="2">
    <source>
        <dbReference type="Pfam" id="PF11127"/>
    </source>
</evidence>
<dbReference type="EMBL" id="CP000931">
    <property type="protein sequence ID" value="ABZ77238.1"/>
    <property type="molecule type" value="Genomic_DNA"/>
</dbReference>
<keyword evidence="1" id="KW-1133">Transmembrane helix</keyword>
<keyword evidence="1" id="KW-0472">Membrane</keyword>
<organism evidence="3 4">
    <name type="scientific">Shewanella halifaxensis (strain HAW-EB4)</name>
    <dbReference type="NCBI Taxonomy" id="458817"/>
    <lineage>
        <taxon>Bacteria</taxon>
        <taxon>Pseudomonadati</taxon>
        <taxon>Pseudomonadota</taxon>
        <taxon>Gammaproteobacteria</taxon>
        <taxon>Alteromonadales</taxon>
        <taxon>Shewanellaceae</taxon>
        <taxon>Shewanella</taxon>
    </lineage>
</organism>
<keyword evidence="1" id="KW-0812">Transmembrane</keyword>
<evidence type="ECO:0000313" key="3">
    <source>
        <dbReference type="EMBL" id="ABZ77238.1"/>
    </source>
</evidence>
<protein>
    <recommendedName>
        <fullName evidence="2">Inner membrane protein YgaP-like transmembrane domain-containing protein</fullName>
    </recommendedName>
</protein>
<proteinExistence type="predicted"/>
<dbReference type="STRING" id="458817.Shal_2685"/>